<dbReference type="AlphaFoldDB" id="A0A2Z4UAY4"/>
<keyword evidence="2" id="KW-1185">Reference proteome</keyword>
<dbReference type="KEGG" id="blau:DQQ01_07525"/>
<sequence length="98" mass="10526">MTNNIHVNSDSVISIVGATIKGIENIQEDVNDAYSSLIDLLSDASGEEVDALREQLETENNLAIALCNTLTKFSNSIRFAASEFTELDSTGASQMGNK</sequence>
<reference evidence="2" key="1">
    <citation type="submission" date="2018-06" db="EMBL/GenBank/DDBJ databases">
        <title>Description of Blautia argi sp. nov., a new anaerobic isolated from dog feces.</title>
        <authorList>
            <person name="Chang Y.-H."/>
            <person name="Paek J."/>
            <person name="Shin Y."/>
        </authorList>
    </citation>
    <scope>NUCLEOTIDE SEQUENCE [LARGE SCALE GENOMIC DNA]</scope>
    <source>
        <strain evidence="2">KCTC 15426</strain>
    </source>
</reference>
<gene>
    <name evidence="1" type="ORF">DQQ01_07525</name>
</gene>
<accession>A0A2Z4UAY4</accession>
<dbReference type="RefSeq" id="WP_071144088.1">
    <property type="nucleotide sequence ID" value="NZ_CP030280.1"/>
</dbReference>
<evidence type="ECO:0000313" key="2">
    <source>
        <dbReference type="Proteomes" id="UP000250003"/>
    </source>
</evidence>
<name>A0A2Z4UAY4_9FIRM</name>
<organism evidence="1 2">
    <name type="scientific">Blautia argi</name>
    <dbReference type="NCBI Taxonomy" id="1912897"/>
    <lineage>
        <taxon>Bacteria</taxon>
        <taxon>Bacillati</taxon>
        <taxon>Bacillota</taxon>
        <taxon>Clostridia</taxon>
        <taxon>Lachnospirales</taxon>
        <taxon>Lachnospiraceae</taxon>
        <taxon>Blautia</taxon>
    </lineage>
</organism>
<evidence type="ECO:0000313" key="1">
    <source>
        <dbReference type="EMBL" id="AWY98014.1"/>
    </source>
</evidence>
<proteinExistence type="predicted"/>
<protein>
    <submittedName>
        <fullName evidence="1">Uncharacterized protein</fullName>
    </submittedName>
</protein>
<dbReference type="EMBL" id="CP030280">
    <property type="protein sequence ID" value="AWY98014.1"/>
    <property type="molecule type" value="Genomic_DNA"/>
</dbReference>
<dbReference type="Proteomes" id="UP000250003">
    <property type="component" value="Chromosome"/>
</dbReference>